<dbReference type="EMBL" id="BKCJ010574152">
    <property type="protein sequence ID" value="GFB20157.1"/>
    <property type="molecule type" value="Genomic_DNA"/>
</dbReference>
<protein>
    <submittedName>
        <fullName evidence="1">Uncharacterized protein</fullName>
    </submittedName>
</protein>
<organism evidence="1">
    <name type="scientific">Tanacetum cinerariifolium</name>
    <name type="common">Dalmatian daisy</name>
    <name type="synonym">Chrysanthemum cinerariifolium</name>
    <dbReference type="NCBI Taxonomy" id="118510"/>
    <lineage>
        <taxon>Eukaryota</taxon>
        <taxon>Viridiplantae</taxon>
        <taxon>Streptophyta</taxon>
        <taxon>Embryophyta</taxon>
        <taxon>Tracheophyta</taxon>
        <taxon>Spermatophyta</taxon>
        <taxon>Magnoliopsida</taxon>
        <taxon>eudicotyledons</taxon>
        <taxon>Gunneridae</taxon>
        <taxon>Pentapetalae</taxon>
        <taxon>asterids</taxon>
        <taxon>campanulids</taxon>
        <taxon>Asterales</taxon>
        <taxon>Asteraceae</taxon>
        <taxon>Asteroideae</taxon>
        <taxon>Anthemideae</taxon>
        <taxon>Anthemidinae</taxon>
        <taxon>Tanacetum</taxon>
    </lineage>
</organism>
<dbReference type="AlphaFoldDB" id="A0A699L732"/>
<name>A0A699L732_TANCI</name>
<evidence type="ECO:0000313" key="1">
    <source>
        <dbReference type="EMBL" id="GFB20157.1"/>
    </source>
</evidence>
<feature type="non-terminal residue" evidence="1">
    <location>
        <position position="1"/>
    </location>
</feature>
<accession>A0A699L732</accession>
<proteinExistence type="predicted"/>
<reference evidence="1" key="1">
    <citation type="journal article" date="2019" name="Sci. Rep.">
        <title>Draft genome of Tanacetum cinerariifolium, the natural source of mosquito coil.</title>
        <authorList>
            <person name="Yamashiro T."/>
            <person name="Shiraishi A."/>
            <person name="Satake H."/>
            <person name="Nakayama K."/>
        </authorList>
    </citation>
    <scope>NUCLEOTIDE SEQUENCE</scope>
</reference>
<gene>
    <name evidence="1" type="ORF">Tci_692128</name>
</gene>
<sequence>LLSSGRGVVGCREWGCRSGGFTGEWGDGLAGKREEDVQYFQNGVAGVKV</sequence>
<comment type="caution">
    <text evidence="1">The sequence shown here is derived from an EMBL/GenBank/DDBJ whole genome shotgun (WGS) entry which is preliminary data.</text>
</comment>